<protein>
    <recommendedName>
        <fullName evidence="4">Dolichyl-diphosphooligosaccharide--protein glycosyltransferase subunit 2</fullName>
    </recommendedName>
</protein>
<evidence type="ECO:0008006" key="4">
    <source>
        <dbReference type="Google" id="ProtNLM"/>
    </source>
</evidence>
<organism evidence="2 3">
    <name type="scientific">Triparma retinervis</name>
    <dbReference type="NCBI Taxonomy" id="2557542"/>
    <lineage>
        <taxon>Eukaryota</taxon>
        <taxon>Sar</taxon>
        <taxon>Stramenopiles</taxon>
        <taxon>Ochrophyta</taxon>
        <taxon>Bolidophyceae</taxon>
        <taxon>Parmales</taxon>
        <taxon>Triparmaceae</taxon>
        <taxon>Triparma</taxon>
    </lineage>
</organism>
<proteinExistence type="predicted"/>
<keyword evidence="3" id="KW-1185">Reference proteome</keyword>
<dbReference type="Proteomes" id="UP001165082">
    <property type="component" value="Unassembled WGS sequence"/>
</dbReference>
<accession>A0A9W7A0W5</accession>
<name>A0A9W7A0W5_9STRA</name>
<evidence type="ECO:0000313" key="3">
    <source>
        <dbReference type="Proteomes" id="UP001165082"/>
    </source>
</evidence>
<evidence type="ECO:0000313" key="2">
    <source>
        <dbReference type="EMBL" id="GMH60907.1"/>
    </source>
</evidence>
<sequence length="296" mass="33303">MKILLITLILVIFTLAWGEDIAAKLMKEREDREAMAFAKSLDQSIGREKFNDMVQHAHGKKKSSSLLVDLLESSGSFNGDAEVHVEDGKGGVEFIKGKDLLNKMRKQESFTEKVKQNADGSLVSQDEGTITFDELKDSKEHGQLQAFMALGRLGHLTIKSVGYANGNLTNIQSSPRYTPPTHAELEVMGQMKKRRPNIPELITISVSNGETYELEFEFDLKYKRGVGLISGWRLDKRTMEREKDLVLPVPELEPMLYGYKIKDLEGFSIKFGSLLMVVGSMSYLTGMYLDRKNKAD</sequence>
<feature type="chain" id="PRO_5040800891" description="Dolichyl-diphosphooligosaccharide--protein glycosyltransferase subunit 2" evidence="1">
    <location>
        <begin position="19"/>
        <end position="296"/>
    </location>
</feature>
<dbReference type="AlphaFoldDB" id="A0A9W7A0W5"/>
<comment type="caution">
    <text evidence="2">The sequence shown here is derived from an EMBL/GenBank/DDBJ whole genome shotgun (WGS) entry which is preliminary data.</text>
</comment>
<evidence type="ECO:0000256" key="1">
    <source>
        <dbReference type="SAM" id="SignalP"/>
    </source>
</evidence>
<keyword evidence="1" id="KW-0732">Signal</keyword>
<feature type="signal peptide" evidence="1">
    <location>
        <begin position="1"/>
        <end position="18"/>
    </location>
</feature>
<dbReference type="EMBL" id="BRXZ01003740">
    <property type="protein sequence ID" value="GMH60907.1"/>
    <property type="molecule type" value="Genomic_DNA"/>
</dbReference>
<reference evidence="2" key="1">
    <citation type="submission" date="2022-07" db="EMBL/GenBank/DDBJ databases">
        <title>Genome analysis of Parmales, a sister group of diatoms, reveals the evolutionary specialization of diatoms from phago-mixotrophs to photoautotrophs.</title>
        <authorList>
            <person name="Ban H."/>
            <person name="Sato S."/>
            <person name="Yoshikawa S."/>
            <person name="Kazumasa Y."/>
            <person name="Nakamura Y."/>
            <person name="Ichinomiya M."/>
            <person name="Saitoh K."/>
            <person name="Sato N."/>
            <person name="Blanc-Mathieu R."/>
            <person name="Endo H."/>
            <person name="Kuwata A."/>
            <person name="Ogata H."/>
        </authorList>
    </citation>
    <scope>NUCLEOTIDE SEQUENCE</scope>
</reference>
<gene>
    <name evidence="2" type="ORF">TrRE_jg981</name>
</gene>
<dbReference type="OrthoDB" id="194577at2759"/>